<reference evidence="2" key="1">
    <citation type="journal article" date="2023" name="Mol. Phylogenet. Evol.">
        <title>Genome-scale phylogeny and comparative genomics of the fungal order Sordariales.</title>
        <authorList>
            <person name="Hensen N."/>
            <person name="Bonometti L."/>
            <person name="Westerberg I."/>
            <person name="Brannstrom I.O."/>
            <person name="Guillou S."/>
            <person name="Cros-Aarteil S."/>
            <person name="Calhoun S."/>
            <person name="Haridas S."/>
            <person name="Kuo A."/>
            <person name="Mondo S."/>
            <person name="Pangilinan J."/>
            <person name="Riley R."/>
            <person name="LaButti K."/>
            <person name="Andreopoulos B."/>
            <person name="Lipzen A."/>
            <person name="Chen C."/>
            <person name="Yan M."/>
            <person name="Daum C."/>
            <person name="Ng V."/>
            <person name="Clum A."/>
            <person name="Steindorff A."/>
            <person name="Ohm R.A."/>
            <person name="Martin F."/>
            <person name="Silar P."/>
            <person name="Natvig D.O."/>
            <person name="Lalanne C."/>
            <person name="Gautier V."/>
            <person name="Ament-Velasquez S.L."/>
            <person name="Kruys A."/>
            <person name="Hutchinson M.I."/>
            <person name="Powell A.J."/>
            <person name="Barry K."/>
            <person name="Miller A.N."/>
            <person name="Grigoriev I.V."/>
            <person name="Debuchy R."/>
            <person name="Gladieux P."/>
            <person name="Hiltunen Thoren M."/>
            <person name="Johannesson H."/>
        </authorList>
    </citation>
    <scope>NUCLEOTIDE SEQUENCE</scope>
    <source>
        <strain evidence="2">CBS 314.62</strain>
    </source>
</reference>
<name>A0AAE0X808_9PEZI</name>
<evidence type="ECO:0000313" key="2">
    <source>
        <dbReference type="EMBL" id="KAK3687563.1"/>
    </source>
</evidence>
<reference evidence="2" key="2">
    <citation type="submission" date="2023-06" db="EMBL/GenBank/DDBJ databases">
        <authorList>
            <consortium name="Lawrence Berkeley National Laboratory"/>
            <person name="Haridas S."/>
            <person name="Hensen N."/>
            <person name="Bonometti L."/>
            <person name="Westerberg I."/>
            <person name="Brannstrom I.O."/>
            <person name="Guillou S."/>
            <person name="Cros-Aarteil S."/>
            <person name="Calhoun S."/>
            <person name="Kuo A."/>
            <person name="Mondo S."/>
            <person name="Pangilinan J."/>
            <person name="Riley R."/>
            <person name="Labutti K."/>
            <person name="Andreopoulos B."/>
            <person name="Lipzen A."/>
            <person name="Chen C."/>
            <person name="Yanf M."/>
            <person name="Daum C."/>
            <person name="Ng V."/>
            <person name="Clum A."/>
            <person name="Steindorff A."/>
            <person name="Ohm R."/>
            <person name="Martin F."/>
            <person name="Silar P."/>
            <person name="Natvig D."/>
            <person name="Lalanne C."/>
            <person name="Gautier V."/>
            <person name="Ament-Velasquez S.L."/>
            <person name="Kruys A."/>
            <person name="Hutchinson M.I."/>
            <person name="Powell A.J."/>
            <person name="Barry K."/>
            <person name="Miller A.N."/>
            <person name="Grigoriev I.V."/>
            <person name="Debuchy R."/>
            <person name="Gladieux P."/>
            <person name="Thoren M.H."/>
            <person name="Johannesson H."/>
        </authorList>
    </citation>
    <scope>NUCLEOTIDE SEQUENCE</scope>
    <source>
        <strain evidence="2">CBS 314.62</strain>
    </source>
</reference>
<comment type="caution">
    <text evidence="2">The sequence shown here is derived from an EMBL/GenBank/DDBJ whole genome shotgun (WGS) entry which is preliminary data.</text>
</comment>
<dbReference type="PANTHER" id="PTHR30383:SF31">
    <property type="entry name" value="SGNH HYDROLASE-TYPE ESTERASE DOMAIN-CONTAINING PROTEIN-RELATED"/>
    <property type="match status" value="1"/>
</dbReference>
<gene>
    <name evidence="2" type="ORF">B0T22DRAFT_497932</name>
</gene>
<dbReference type="Pfam" id="PF13472">
    <property type="entry name" value="Lipase_GDSL_2"/>
    <property type="match status" value="1"/>
</dbReference>
<dbReference type="InterPro" id="IPR013830">
    <property type="entry name" value="SGNH_hydro"/>
</dbReference>
<dbReference type="CDD" id="cd01833">
    <property type="entry name" value="XynB_like"/>
    <property type="match status" value="1"/>
</dbReference>
<keyword evidence="3" id="KW-1185">Reference proteome</keyword>
<dbReference type="EMBL" id="JAULSO010000002">
    <property type="protein sequence ID" value="KAK3687563.1"/>
    <property type="molecule type" value="Genomic_DNA"/>
</dbReference>
<sequence length="260" mass="27869">MIISNIGSLLLAFSSPLSQHGVAVTHAGMGARALSSLGGGVPLRIMPLGASITWGQQSTDGNGYRDALRTQLTGGGNLVNMVGSRKGGTMKDNDVEGWPGYRIDQVHEKAIAAIPKWKPNVILVNAGTNDAIQKYNLTTVGARFEDFLLDLYRLSPRTAVVVSTLILNKNAGTEAAAVKINTEIRSVSQKLRNAGRKLFLVEMHGEDGPRAADMADDTHPNDLGYRKMANLWYAGMVQLSDLRWLEKAEDVAGVPDDGGS</sequence>
<proteinExistence type="predicted"/>
<dbReference type="Gene3D" id="3.40.50.1110">
    <property type="entry name" value="SGNH hydrolase"/>
    <property type="match status" value="1"/>
</dbReference>
<dbReference type="InterPro" id="IPR051532">
    <property type="entry name" value="Ester_Hydrolysis_Enzymes"/>
</dbReference>
<dbReference type="SUPFAM" id="SSF52266">
    <property type="entry name" value="SGNH hydrolase"/>
    <property type="match status" value="1"/>
</dbReference>
<protein>
    <submittedName>
        <fullName evidence="2">Carbohydrate esterase family 3 protein</fullName>
    </submittedName>
</protein>
<dbReference type="GO" id="GO:0004622">
    <property type="term" value="F:phosphatidylcholine lysophospholipase activity"/>
    <property type="evidence" value="ECO:0007669"/>
    <property type="project" value="TreeGrafter"/>
</dbReference>
<dbReference type="AlphaFoldDB" id="A0AAE0X808"/>
<accession>A0AAE0X808</accession>
<dbReference type="Proteomes" id="UP001270362">
    <property type="component" value="Unassembled WGS sequence"/>
</dbReference>
<dbReference type="PANTHER" id="PTHR30383">
    <property type="entry name" value="THIOESTERASE 1/PROTEASE 1/LYSOPHOSPHOLIPASE L1"/>
    <property type="match status" value="1"/>
</dbReference>
<dbReference type="InterPro" id="IPR036514">
    <property type="entry name" value="SGNH_hydro_sf"/>
</dbReference>
<organism evidence="2 3">
    <name type="scientific">Podospora appendiculata</name>
    <dbReference type="NCBI Taxonomy" id="314037"/>
    <lineage>
        <taxon>Eukaryota</taxon>
        <taxon>Fungi</taxon>
        <taxon>Dikarya</taxon>
        <taxon>Ascomycota</taxon>
        <taxon>Pezizomycotina</taxon>
        <taxon>Sordariomycetes</taxon>
        <taxon>Sordariomycetidae</taxon>
        <taxon>Sordariales</taxon>
        <taxon>Podosporaceae</taxon>
        <taxon>Podospora</taxon>
    </lineage>
</organism>
<evidence type="ECO:0000313" key="3">
    <source>
        <dbReference type="Proteomes" id="UP001270362"/>
    </source>
</evidence>
<evidence type="ECO:0000259" key="1">
    <source>
        <dbReference type="Pfam" id="PF13472"/>
    </source>
</evidence>
<feature type="domain" description="SGNH hydrolase-type esterase" evidence="1">
    <location>
        <begin position="48"/>
        <end position="226"/>
    </location>
</feature>